<proteinExistence type="inferred from homology"/>
<keyword evidence="10" id="KW-0624">Polysaccharide degradation</keyword>
<evidence type="ECO:0000256" key="4">
    <source>
        <dbReference type="ARBA" id="ARBA00022525"/>
    </source>
</evidence>
<keyword evidence="6" id="KW-0378">Hydrolase</keyword>
<evidence type="ECO:0000256" key="10">
    <source>
        <dbReference type="ARBA" id="ARBA00023326"/>
    </source>
</evidence>
<evidence type="ECO:0008006" key="15">
    <source>
        <dbReference type="Google" id="ProtNLM"/>
    </source>
</evidence>
<reference evidence="13 14" key="2">
    <citation type="journal article" date="2012" name="Eukaryot. Cell">
        <title>Genome update of Botrytis cinerea strains B05.10 and T4.</title>
        <authorList>
            <person name="Staats M."/>
            <person name="van Kan J.A."/>
        </authorList>
    </citation>
    <scope>NUCLEOTIDE SEQUENCE [LARGE SCALE GENOMIC DNA]</scope>
    <source>
        <strain evidence="13 14">B05.10</strain>
    </source>
</reference>
<dbReference type="GO" id="GO:0000272">
    <property type="term" value="P:polysaccharide catabolic process"/>
    <property type="evidence" value="ECO:0007669"/>
    <property type="project" value="UniProtKB-KW"/>
</dbReference>
<evidence type="ECO:0000256" key="12">
    <source>
        <dbReference type="SAM" id="SignalP"/>
    </source>
</evidence>
<keyword evidence="14" id="KW-1185">Reference proteome</keyword>
<dbReference type="InterPro" id="IPR051526">
    <property type="entry name" value="Beta-Glucosidase_SUN"/>
</dbReference>
<evidence type="ECO:0000256" key="9">
    <source>
        <dbReference type="ARBA" id="ARBA00023316"/>
    </source>
</evidence>
<dbReference type="InterPro" id="IPR005556">
    <property type="entry name" value="SUN"/>
</dbReference>
<dbReference type="Proteomes" id="UP000001798">
    <property type="component" value="Chromosome 6"/>
</dbReference>
<dbReference type="VEuPathDB" id="FungiDB:Bcin06g06040"/>
<name>A0A384JKR5_BOTFB</name>
<dbReference type="Pfam" id="PF03856">
    <property type="entry name" value="SUN"/>
    <property type="match status" value="1"/>
</dbReference>
<dbReference type="KEGG" id="bfu:BCIN_06g06040"/>
<reference evidence="13 14" key="1">
    <citation type="journal article" date="2011" name="PLoS Genet.">
        <title>Genomic analysis of the necrotrophic fungal pathogens Sclerotinia sclerotiorum and Botrytis cinerea.</title>
        <authorList>
            <person name="Amselem J."/>
            <person name="Cuomo C.A."/>
            <person name="van Kan J.A."/>
            <person name="Viaud M."/>
            <person name="Benito E.P."/>
            <person name="Couloux A."/>
            <person name="Coutinho P.M."/>
            <person name="de Vries R.P."/>
            <person name="Dyer P.S."/>
            <person name="Fillinger S."/>
            <person name="Fournier E."/>
            <person name="Gout L."/>
            <person name="Hahn M."/>
            <person name="Kohn L."/>
            <person name="Lapalu N."/>
            <person name="Plummer K.M."/>
            <person name="Pradier J.M."/>
            <person name="Quevillon E."/>
            <person name="Sharon A."/>
            <person name="Simon A."/>
            <person name="ten Have A."/>
            <person name="Tudzynski B."/>
            <person name="Tudzynski P."/>
            <person name="Wincker P."/>
            <person name="Andrew M."/>
            <person name="Anthouard V."/>
            <person name="Beever R.E."/>
            <person name="Beffa R."/>
            <person name="Benoit I."/>
            <person name="Bouzid O."/>
            <person name="Brault B."/>
            <person name="Chen Z."/>
            <person name="Choquer M."/>
            <person name="Collemare J."/>
            <person name="Cotton P."/>
            <person name="Danchin E.G."/>
            <person name="Da Silva C."/>
            <person name="Gautier A."/>
            <person name="Giraud C."/>
            <person name="Giraud T."/>
            <person name="Gonzalez C."/>
            <person name="Grossetete S."/>
            <person name="Guldener U."/>
            <person name="Henrissat B."/>
            <person name="Howlett B.J."/>
            <person name="Kodira C."/>
            <person name="Kretschmer M."/>
            <person name="Lappartient A."/>
            <person name="Leroch M."/>
            <person name="Levis C."/>
            <person name="Mauceli E."/>
            <person name="Neuveglise C."/>
            <person name="Oeser B."/>
            <person name="Pearson M."/>
            <person name="Poulain J."/>
            <person name="Poussereau N."/>
            <person name="Quesneville H."/>
            <person name="Rascle C."/>
            <person name="Schumacher J."/>
            <person name="Segurens B."/>
            <person name="Sexton A."/>
            <person name="Silva E."/>
            <person name="Sirven C."/>
            <person name="Soanes D.M."/>
            <person name="Talbot N.J."/>
            <person name="Templeton M."/>
            <person name="Yandava C."/>
            <person name="Yarden O."/>
            <person name="Zeng Q."/>
            <person name="Rollins J.A."/>
            <person name="Lebrun M.H."/>
            <person name="Dickman M."/>
        </authorList>
    </citation>
    <scope>NUCLEOTIDE SEQUENCE [LARGE SCALE GENOMIC DNA]</scope>
    <source>
        <strain evidence="13 14">B05.10</strain>
    </source>
</reference>
<comment type="similarity">
    <text evidence="2">Belongs to the SUN family.</text>
</comment>
<dbReference type="RefSeq" id="XP_024549435.1">
    <property type="nucleotide sequence ID" value="XM_024693649.1"/>
</dbReference>
<keyword evidence="9" id="KW-0961">Cell wall biogenesis/degradation</keyword>
<keyword evidence="8" id="KW-0326">Glycosidase</keyword>
<gene>
    <name evidence="13" type="ORF">BCIN_06g06040</name>
</gene>
<sequence>MKFTPVSVALLSVAGVAIAQPHNHQHRHPVRANKVARDNAVVSVTEVMPGPVETVYMLNGKDISLAEVQDGLKSGKYVLVGDAVEDAPSATNWYTAPVSVAPTTSAATTSSAATSTSSIVKAAAEFIEVSSSSTKAAYTWKSSAASSAASSTSESSSVASVSSTSSAAASSSSASSSTSAAASSSTSSSSAGNWADFPSGTIPCSTFPSEYGPIAVDYLGLDGWIGIQSTPGYTTSASSIVTINTLTSGGCVKGAFCSYACPAGYQKSQWPSAQGSTGESIGGLYCNSKGMLELSRTTTKQLCTAGSGSVKVENKLSSIVSVCRTDYPGLEAETVPLSTSPGQTYDLTCPDASNYYSWEGLPTSAQYYINPQGASTSEACVWGEAGKNLGNWAPVNAGVGKDASGNTWLSIIPNTPTNTYGTLDFTITIEGDVSGKCSYSSGTYYNNGVESSTGCTVSVLAGGTATYVFSS</sequence>
<keyword evidence="5 12" id="KW-0732">Signal</keyword>
<dbReference type="EMBL" id="CP009810">
    <property type="protein sequence ID" value="ATZ51179.1"/>
    <property type="molecule type" value="Genomic_DNA"/>
</dbReference>
<evidence type="ECO:0000313" key="13">
    <source>
        <dbReference type="EMBL" id="ATZ51179.1"/>
    </source>
</evidence>
<feature type="compositionally biased region" description="Low complexity" evidence="11">
    <location>
        <begin position="170"/>
        <end position="191"/>
    </location>
</feature>
<comment type="subcellular location">
    <subcellularLocation>
        <location evidence="1">Secreted</location>
        <location evidence="1">Cell wall</location>
    </subcellularLocation>
</comment>
<dbReference type="GO" id="GO:0031505">
    <property type="term" value="P:fungal-type cell wall organization"/>
    <property type="evidence" value="ECO:0007669"/>
    <property type="project" value="TreeGrafter"/>
</dbReference>
<dbReference type="AlphaFoldDB" id="A0A384JKR5"/>
<dbReference type="GO" id="GO:0009986">
    <property type="term" value="C:cell surface"/>
    <property type="evidence" value="ECO:0007669"/>
    <property type="project" value="TreeGrafter"/>
</dbReference>
<evidence type="ECO:0000256" key="7">
    <source>
        <dbReference type="ARBA" id="ARBA00023277"/>
    </source>
</evidence>
<protein>
    <recommendedName>
        <fullName evidence="15">Sun domain-containing protein</fullName>
    </recommendedName>
</protein>
<evidence type="ECO:0000256" key="1">
    <source>
        <dbReference type="ARBA" id="ARBA00004191"/>
    </source>
</evidence>
<dbReference type="GO" id="GO:0009277">
    <property type="term" value="C:fungal-type cell wall"/>
    <property type="evidence" value="ECO:0007669"/>
    <property type="project" value="TreeGrafter"/>
</dbReference>
<evidence type="ECO:0000256" key="3">
    <source>
        <dbReference type="ARBA" id="ARBA00022512"/>
    </source>
</evidence>
<feature type="signal peptide" evidence="12">
    <location>
        <begin position="1"/>
        <end position="19"/>
    </location>
</feature>
<feature type="region of interest" description="Disordered" evidence="11">
    <location>
        <begin position="170"/>
        <end position="192"/>
    </location>
</feature>
<dbReference type="RefSeq" id="XP_001549208.1">
    <property type="nucleotide sequence ID" value="XM_001549158.2"/>
</dbReference>
<dbReference type="EMBL" id="CP009810">
    <property type="protein sequence ID" value="ATZ51178.1"/>
    <property type="molecule type" value="Genomic_DNA"/>
</dbReference>
<feature type="chain" id="PRO_5036334016" description="Sun domain-containing protein" evidence="12">
    <location>
        <begin position="20"/>
        <end position="471"/>
    </location>
</feature>
<organism evidence="13 14">
    <name type="scientific">Botryotinia fuckeliana (strain B05.10)</name>
    <name type="common">Noble rot fungus</name>
    <name type="synonym">Botrytis cinerea</name>
    <dbReference type="NCBI Taxonomy" id="332648"/>
    <lineage>
        <taxon>Eukaryota</taxon>
        <taxon>Fungi</taxon>
        <taxon>Dikarya</taxon>
        <taxon>Ascomycota</taxon>
        <taxon>Pezizomycotina</taxon>
        <taxon>Leotiomycetes</taxon>
        <taxon>Helotiales</taxon>
        <taxon>Sclerotiniaceae</taxon>
        <taxon>Botrytis</taxon>
    </lineage>
</organism>
<reference evidence="13" key="4">
    <citation type="submission" date="2017-12" db="EMBL/GenBank/DDBJ databases">
        <authorList>
            <person name="van Kan J."/>
        </authorList>
    </citation>
    <scope>NUCLEOTIDE SEQUENCE</scope>
    <source>
        <strain evidence="13">B05.10</strain>
    </source>
</reference>
<evidence type="ECO:0000256" key="8">
    <source>
        <dbReference type="ARBA" id="ARBA00023295"/>
    </source>
</evidence>
<dbReference type="OMA" id="CSYACQS"/>
<keyword evidence="7" id="KW-0119">Carbohydrate metabolism</keyword>
<dbReference type="GeneID" id="5429695"/>
<evidence type="ECO:0000256" key="11">
    <source>
        <dbReference type="SAM" id="MobiDB-lite"/>
    </source>
</evidence>
<dbReference type="OrthoDB" id="5339822at2759"/>
<accession>A0A384JKR5</accession>
<dbReference type="GO" id="GO:0016798">
    <property type="term" value="F:hydrolase activity, acting on glycosyl bonds"/>
    <property type="evidence" value="ECO:0007669"/>
    <property type="project" value="UniProtKB-KW"/>
</dbReference>
<evidence type="ECO:0000256" key="6">
    <source>
        <dbReference type="ARBA" id="ARBA00022801"/>
    </source>
</evidence>
<evidence type="ECO:0000256" key="2">
    <source>
        <dbReference type="ARBA" id="ARBA00010579"/>
    </source>
</evidence>
<evidence type="ECO:0000256" key="5">
    <source>
        <dbReference type="ARBA" id="ARBA00022729"/>
    </source>
</evidence>
<reference evidence="13 14" key="3">
    <citation type="journal article" date="2017" name="Mol. Plant Pathol.">
        <title>A gapless genome sequence of the fungus Botrytis cinerea.</title>
        <authorList>
            <person name="Van Kan J.A."/>
            <person name="Stassen J.H."/>
            <person name="Mosbach A."/>
            <person name="Van Der Lee T.A."/>
            <person name="Faino L."/>
            <person name="Farmer A.D."/>
            <person name="Papasotiriou D.G."/>
            <person name="Zhou S."/>
            <person name="Seidl M.F."/>
            <person name="Cottam E."/>
            <person name="Edel D."/>
            <person name="Hahn M."/>
            <person name="Schwartz D.C."/>
            <person name="Dietrich R.A."/>
            <person name="Widdison S."/>
            <person name="Scalliet G."/>
        </authorList>
    </citation>
    <scope>NUCLEOTIDE SEQUENCE [LARGE SCALE GENOMIC DNA]</scope>
    <source>
        <strain evidence="13 14">B05.10</strain>
    </source>
</reference>
<evidence type="ECO:0000313" key="14">
    <source>
        <dbReference type="Proteomes" id="UP000001798"/>
    </source>
</evidence>
<keyword evidence="3" id="KW-0134">Cell wall</keyword>
<dbReference type="PANTHER" id="PTHR31316:SF0">
    <property type="entry name" value="SECRETED BETA-GLUCOSIDASE SIM1-RELATED"/>
    <property type="match status" value="1"/>
</dbReference>
<dbReference type="PANTHER" id="PTHR31316">
    <property type="entry name" value="BETA-GLUCOSIDASE-LIKE PROTEIN NCA3, MITOCHONDRIAL-RELATED"/>
    <property type="match status" value="1"/>
</dbReference>
<keyword evidence="4" id="KW-0964">Secreted</keyword>